<dbReference type="AlphaFoldDB" id="A0A7W7SKG9"/>
<proteinExistence type="predicted"/>
<protein>
    <submittedName>
        <fullName evidence="2">Uncharacterized protein</fullName>
    </submittedName>
</protein>
<sequence>MRTTIRRVRGALVAGGLGLAATAMAASPASAGSTPAPTASFVTPVYGMTCSTGVTGSLGAYNGYATCYTPNVAKWKVRVDCTAGFTYDSIIVYTSSADGWYTLGPSPTCYWGVNGVSVIELP</sequence>
<organism evidence="2 3">
    <name type="scientific">Micromonospora polyrhachis</name>
    <dbReference type="NCBI Taxonomy" id="1282883"/>
    <lineage>
        <taxon>Bacteria</taxon>
        <taxon>Bacillati</taxon>
        <taxon>Actinomycetota</taxon>
        <taxon>Actinomycetes</taxon>
        <taxon>Micromonosporales</taxon>
        <taxon>Micromonosporaceae</taxon>
        <taxon>Micromonospora</taxon>
    </lineage>
</organism>
<accession>A0A7W7SKG9</accession>
<keyword evidence="1" id="KW-0732">Signal</keyword>
<feature type="signal peptide" evidence="1">
    <location>
        <begin position="1"/>
        <end position="25"/>
    </location>
</feature>
<keyword evidence="3" id="KW-1185">Reference proteome</keyword>
<feature type="chain" id="PRO_5030657883" evidence="1">
    <location>
        <begin position="26"/>
        <end position="122"/>
    </location>
</feature>
<dbReference type="RefSeq" id="WP_184531932.1">
    <property type="nucleotide sequence ID" value="NZ_JACHJW010000001.1"/>
</dbReference>
<name>A0A7W7SKG9_9ACTN</name>
<evidence type="ECO:0000313" key="3">
    <source>
        <dbReference type="Proteomes" id="UP000578819"/>
    </source>
</evidence>
<comment type="caution">
    <text evidence="2">The sequence shown here is derived from an EMBL/GenBank/DDBJ whole genome shotgun (WGS) entry which is preliminary data.</text>
</comment>
<dbReference type="EMBL" id="JACHJW010000001">
    <property type="protein sequence ID" value="MBB4956458.1"/>
    <property type="molecule type" value="Genomic_DNA"/>
</dbReference>
<evidence type="ECO:0000313" key="2">
    <source>
        <dbReference type="EMBL" id="MBB4956458.1"/>
    </source>
</evidence>
<reference evidence="2 3" key="1">
    <citation type="submission" date="2020-08" db="EMBL/GenBank/DDBJ databases">
        <title>Sequencing the genomes of 1000 actinobacteria strains.</title>
        <authorList>
            <person name="Klenk H.-P."/>
        </authorList>
    </citation>
    <scope>NUCLEOTIDE SEQUENCE [LARGE SCALE GENOMIC DNA]</scope>
    <source>
        <strain evidence="2 3">DSM 45886</strain>
    </source>
</reference>
<evidence type="ECO:0000256" key="1">
    <source>
        <dbReference type="SAM" id="SignalP"/>
    </source>
</evidence>
<gene>
    <name evidence="2" type="ORF">FHR38_000191</name>
</gene>
<dbReference type="Proteomes" id="UP000578819">
    <property type="component" value="Unassembled WGS sequence"/>
</dbReference>